<evidence type="ECO:0000256" key="1">
    <source>
        <dbReference type="SAM" id="MobiDB-lite"/>
    </source>
</evidence>
<keyword evidence="3" id="KW-1185">Reference proteome</keyword>
<proteinExistence type="predicted"/>
<dbReference type="EMBL" id="DS566000">
    <property type="status" value="NOT_ANNOTATED_CDS"/>
    <property type="molecule type" value="Genomic_DNA"/>
</dbReference>
<dbReference type="InParanoid" id="H3GCW6"/>
<feature type="region of interest" description="Disordered" evidence="1">
    <location>
        <begin position="574"/>
        <end position="617"/>
    </location>
</feature>
<dbReference type="AlphaFoldDB" id="H3GCW6"/>
<name>H3GCW6_PHYRM</name>
<feature type="compositionally biased region" description="Low complexity" evidence="1">
    <location>
        <begin position="699"/>
        <end position="712"/>
    </location>
</feature>
<accession>H3GCW6</accession>
<dbReference type="eggNOG" id="ENOG502S9IY">
    <property type="taxonomic scope" value="Eukaryota"/>
</dbReference>
<feature type="region of interest" description="Disordered" evidence="1">
    <location>
        <begin position="647"/>
        <end position="722"/>
    </location>
</feature>
<dbReference type="HOGENOM" id="CLU_411903_0_0_1"/>
<organism evidence="2 3">
    <name type="scientific">Phytophthora ramorum</name>
    <name type="common">Sudden oak death agent</name>
    <dbReference type="NCBI Taxonomy" id="164328"/>
    <lineage>
        <taxon>Eukaryota</taxon>
        <taxon>Sar</taxon>
        <taxon>Stramenopiles</taxon>
        <taxon>Oomycota</taxon>
        <taxon>Peronosporomycetes</taxon>
        <taxon>Peronosporales</taxon>
        <taxon>Peronosporaceae</taxon>
        <taxon>Phytophthora</taxon>
    </lineage>
</organism>
<feature type="compositionally biased region" description="Basic residues" evidence="1">
    <location>
        <begin position="713"/>
        <end position="722"/>
    </location>
</feature>
<protein>
    <submittedName>
        <fullName evidence="2">Uncharacterized protein</fullName>
    </submittedName>
</protein>
<dbReference type="OMA" id="EIAHQDA"/>
<feature type="compositionally biased region" description="Low complexity" evidence="1">
    <location>
        <begin position="650"/>
        <end position="662"/>
    </location>
</feature>
<feature type="compositionally biased region" description="Basic and acidic residues" evidence="1">
    <location>
        <begin position="671"/>
        <end position="685"/>
    </location>
</feature>
<feature type="region of interest" description="Disordered" evidence="1">
    <location>
        <begin position="1"/>
        <end position="26"/>
    </location>
</feature>
<dbReference type="Proteomes" id="UP000005238">
    <property type="component" value="Unassembled WGS sequence"/>
</dbReference>
<dbReference type="VEuPathDB" id="FungiDB:KRP23_9866"/>
<dbReference type="EnsemblProtists" id="Phyra73353">
    <property type="protein sequence ID" value="Phyra73353"/>
    <property type="gene ID" value="Phyra73353"/>
</dbReference>
<sequence length="722" mass="82225">MEAPPCSPSVDNSPVVRLSGAKSNGEARQCVAVIGDRRRSSWRKQTPQIRRWLPVRESQTGFGDSGGVTQLQSNSRTEFKSKFESTTTSTIKSISTTTVVFRDRKSETEAVFHRDTARIVREEIDEQRHVTLEAQRQLHELQAANARRQEELDLAHRHLQAFDSPTTTSAKPAPTALTSVNEGATQMSKQKPPPTDVAASLKDEIAHQDAYKKRLRYMHGRLMRQVRYLEANADLLAERRRAAHRERALCRNRVKTEADKNRLIKQQLRELHGQQAAFKSNALPVLESYRDELASRLVITQRRRDADRRRDELLRFIGSRPNGGSKVSTRSLTSATAAITRERAPVTRVQRRDSYNILVVDADENKRETLFAVYEGQYARVLRETGEVDLNLVVERFQSYRESTARLREIAVELRSEGARLTREQHAHGAMVSRLRMSGPTDVVVRRQRLRDRLEGEIHAQQLAKAHARERVNAQLKAFVYVQQGVLHIVELLQCLEDRAGMALSPPASVLTIARTGMGGSQPAEMALKSVAPALQTLILLARDMGRRGLQREWLKLPALGYSVPQVARLEQFAPEGQVQRGPFDTEDDRQDSNSSDARDNKHTSERREDEIDEERRDASVMRRVIKKQEKETLRQAEAILHQAAEAKKLQQQQRRPPSQHQSDADIVAAHFREQRRIERQERRYLNGNASPSSHRRSTTSTCNPVVTTPRTHSPRRRHPPN</sequence>
<feature type="compositionally biased region" description="Basic and acidic residues" evidence="1">
    <location>
        <begin position="597"/>
        <end position="617"/>
    </location>
</feature>
<evidence type="ECO:0000313" key="3">
    <source>
        <dbReference type="Proteomes" id="UP000005238"/>
    </source>
</evidence>
<reference evidence="3" key="1">
    <citation type="journal article" date="2006" name="Science">
        <title>Phytophthora genome sequences uncover evolutionary origins and mechanisms of pathogenesis.</title>
        <authorList>
            <person name="Tyler B.M."/>
            <person name="Tripathy S."/>
            <person name="Zhang X."/>
            <person name="Dehal P."/>
            <person name="Jiang R.H."/>
            <person name="Aerts A."/>
            <person name="Arredondo F.D."/>
            <person name="Baxter L."/>
            <person name="Bensasson D."/>
            <person name="Beynon J.L."/>
            <person name="Chapman J."/>
            <person name="Damasceno C.M."/>
            <person name="Dorrance A.E."/>
            <person name="Dou D."/>
            <person name="Dickerman A.W."/>
            <person name="Dubchak I.L."/>
            <person name="Garbelotto M."/>
            <person name="Gijzen M."/>
            <person name="Gordon S.G."/>
            <person name="Govers F."/>
            <person name="Grunwald N.J."/>
            <person name="Huang W."/>
            <person name="Ivors K.L."/>
            <person name="Jones R.W."/>
            <person name="Kamoun S."/>
            <person name="Krampis K."/>
            <person name="Lamour K.H."/>
            <person name="Lee M.K."/>
            <person name="McDonald W.H."/>
            <person name="Medina M."/>
            <person name="Meijer H.J."/>
            <person name="Nordberg E.K."/>
            <person name="Maclean D.J."/>
            <person name="Ospina-Giraldo M.D."/>
            <person name="Morris P.F."/>
            <person name="Phuntumart V."/>
            <person name="Putnam N.H."/>
            <person name="Rash S."/>
            <person name="Rose J.K."/>
            <person name="Sakihama Y."/>
            <person name="Salamov A.A."/>
            <person name="Savidor A."/>
            <person name="Scheuring C.F."/>
            <person name="Smith B.M."/>
            <person name="Sobral B.W."/>
            <person name="Terry A."/>
            <person name="Torto-Alalibo T.A."/>
            <person name="Win J."/>
            <person name="Xu Z."/>
            <person name="Zhang H."/>
            <person name="Grigoriev I.V."/>
            <person name="Rokhsar D.S."/>
            <person name="Boore J.L."/>
        </authorList>
    </citation>
    <scope>NUCLEOTIDE SEQUENCE [LARGE SCALE GENOMIC DNA]</scope>
    <source>
        <strain evidence="3">Pr102</strain>
    </source>
</reference>
<reference evidence="2" key="2">
    <citation type="submission" date="2015-06" db="UniProtKB">
        <authorList>
            <consortium name="EnsemblProtists"/>
        </authorList>
    </citation>
    <scope>IDENTIFICATION</scope>
    <source>
        <strain evidence="2">Pr102</strain>
    </source>
</reference>
<dbReference type="VEuPathDB" id="FungiDB:KRP22_7153"/>
<evidence type="ECO:0000313" key="2">
    <source>
        <dbReference type="EnsemblProtists" id="Phyra73353"/>
    </source>
</evidence>